<evidence type="ECO:0000256" key="2">
    <source>
        <dbReference type="ARBA" id="ARBA00023128"/>
    </source>
</evidence>
<comment type="caution">
    <text evidence="5">The sequence shown here is derived from an EMBL/GenBank/DDBJ whole genome shotgun (WGS) entry which is preliminary data.</text>
</comment>
<dbReference type="Pfam" id="PF05047">
    <property type="entry name" value="L51_S25_CI-B8"/>
    <property type="match status" value="1"/>
</dbReference>
<keyword evidence="6" id="KW-1185">Reference proteome</keyword>
<feature type="compositionally biased region" description="Basic and acidic residues" evidence="3">
    <location>
        <begin position="201"/>
        <end position="221"/>
    </location>
</feature>
<feature type="region of interest" description="Disordered" evidence="3">
    <location>
        <begin position="125"/>
        <end position="149"/>
    </location>
</feature>
<dbReference type="EMBL" id="JAWWNJ010000005">
    <property type="protein sequence ID" value="KAK7055450.1"/>
    <property type="molecule type" value="Genomic_DNA"/>
</dbReference>
<dbReference type="Proteomes" id="UP001362999">
    <property type="component" value="Unassembled WGS sequence"/>
</dbReference>
<comment type="subcellular location">
    <subcellularLocation>
        <location evidence="1">Mitochondrion</location>
    </subcellularLocation>
</comment>
<gene>
    <name evidence="5" type="ORF">R3P38DRAFT_2847113</name>
</gene>
<evidence type="ECO:0000313" key="5">
    <source>
        <dbReference type="EMBL" id="KAK7055450.1"/>
    </source>
</evidence>
<name>A0AAW0DVR4_9AGAR</name>
<dbReference type="InterPro" id="IPR007741">
    <property type="entry name" value="Ribosomal_mL43/mS25/NADH_DH"/>
</dbReference>
<dbReference type="GO" id="GO:0005739">
    <property type="term" value="C:mitochondrion"/>
    <property type="evidence" value="ECO:0007669"/>
    <property type="project" value="UniProtKB-SubCell"/>
</dbReference>
<protein>
    <submittedName>
        <fullName evidence="5">L51-S25-CI-B8 domain-containing protein</fullName>
    </submittedName>
</protein>
<evidence type="ECO:0000256" key="1">
    <source>
        <dbReference type="ARBA" id="ARBA00004173"/>
    </source>
</evidence>
<keyword evidence="2" id="KW-0496">Mitochondrion</keyword>
<sequence>MGRRLPQGPSDLSRLVANLRVPPRLTLPSVSSLKLTLAARNDHFGARHFLKEQLPRIRFANPDLEIQIRKMNKRREDDWRPELQVVFRDGQTRTWNLHGKWSTQIIRELMDDAAPPSWERWKAEAARTGVPLIPGAENEPATTSDQTEPRFSFDEWLRQPRKIRRATAAPKATTVSAAQTKPSSATATSEEGLDAADPLNEEERKAAKKEARRAKLDAPRLAQEEAEKLVALELLNKPRTGAAAVLP</sequence>
<evidence type="ECO:0000259" key="4">
    <source>
        <dbReference type="Pfam" id="PF05047"/>
    </source>
</evidence>
<accession>A0AAW0DVR4</accession>
<feature type="compositionally biased region" description="Polar residues" evidence="3">
    <location>
        <begin position="173"/>
        <end position="189"/>
    </location>
</feature>
<dbReference type="InterPro" id="IPR036249">
    <property type="entry name" value="Thioredoxin-like_sf"/>
</dbReference>
<feature type="domain" description="Ribosomal protein/NADH dehydrogenase" evidence="4">
    <location>
        <begin position="46"/>
        <end position="100"/>
    </location>
</feature>
<proteinExistence type="predicted"/>
<dbReference type="SUPFAM" id="SSF52833">
    <property type="entry name" value="Thioredoxin-like"/>
    <property type="match status" value="1"/>
</dbReference>
<evidence type="ECO:0000256" key="3">
    <source>
        <dbReference type="SAM" id="MobiDB-lite"/>
    </source>
</evidence>
<reference evidence="5 6" key="1">
    <citation type="journal article" date="2024" name="J Genomics">
        <title>Draft genome sequencing and assembly of Favolaschia claudopus CIRM-BRFM 2984 isolated from oak limbs.</title>
        <authorList>
            <person name="Navarro D."/>
            <person name="Drula E."/>
            <person name="Chaduli D."/>
            <person name="Cazenave R."/>
            <person name="Ahrendt S."/>
            <person name="Wang J."/>
            <person name="Lipzen A."/>
            <person name="Daum C."/>
            <person name="Barry K."/>
            <person name="Grigoriev I.V."/>
            <person name="Favel A."/>
            <person name="Rosso M.N."/>
            <person name="Martin F."/>
        </authorList>
    </citation>
    <scope>NUCLEOTIDE SEQUENCE [LARGE SCALE GENOMIC DNA]</scope>
    <source>
        <strain evidence="5 6">CIRM-BRFM 2984</strain>
    </source>
</reference>
<organism evidence="5 6">
    <name type="scientific">Favolaschia claudopus</name>
    <dbReference type="NCBI Taxonomy" id="2862362"/>
    <lineage>
        <taxon>Eukaryota</taxon>
        <taxon>Fungi</taxon>
        <taxon>Dikarya</taxon>
        <taxon>Basidiomycota</taxon>
        <taxon>Agaricomycotina</taxon>
        <taxon>Agaricomycetes</taxon>
        <taxon>Agaricomycetidae</taxon>
        <taxon>Agaricales</taxon>
        <taxon>Marasmiineae</taxon>
        <taxon>Mycenaceae</taxon>
        <taxon>Favolaschia</taxon>
    </lineage>
</organism>
<dbReference type="AlphaFoldDB" id="A0AAW0DVR4"/>
<evidence type="ECO:0000313" key="6">
    <source>
        <dbReference type="Proteomes" id="UP001362999"/>
    </source>
</evidence>
<feature type="region of interest" description="Disordered" evidence="3">
    <location>
        <begin position="166"/>
        <end position="221"/>
    </location>
</feature>